<gene>
    <name evidence="2" type="ORF">GFSPODELE1_LOCUS9466</name>
</gene>
<feature type="compositionally biased region" description="Basic and acidic residues" evidence="1">
    <location>
        <begin position="537"/>
        <end position="550"/>
    </location>
</feature>
<evidence type="ECO:0000313" key="2">
    <source>
        <dbReference type="EMBL" id="CAL1713765.1"/>
    </source>
</evidence>
<dbReference type="Proteomes" id="UP001497453">
    <property type="component" value="Chromosome 7"/>
</dbReference>
<keyword evidence="3" id="KW-1185">Reference proteome</keyword>
<reference evidence="3" key="1">
    <citation type="submission" date="2024-04" db="EMBL/GenBank/DDBJ databases">
        <authorList>
            <person name="Shaw F."/>
            <person name="Minotto A."/>
        </authorList>
    </citation>
    <scope>NUCLEOTIDE SEQUENCE [LARGE SCALE GENOMIC DNA]</scope>
</reference>
<feature type="region of interest" description="Disordered" evidence="1">
    <location>
        <begin position="33"/>
        <end position="61"/>
    </location>
</feature>
<feature type="region of interest" description="Disordered" evidence="1">
    <location>
        <begin position="455"/>
        <end position="559"/>
    </location>
</feature>
<dbReference type="EMBL" id="OZ037950">
    <property type="protein sequence ID" value="CAL1713765.1"/>
    <property type="molecule type" value="Genomic_DNA"/>
</dbReference>
<evidence type="ECO:0000256" key="1">
    <source>
        <dbReference type="SAM" id="MobiDB-lite"/>
    </source>
</evidence>
<name>A0ABP1E132_9APHY</name>
<evidence type="ECO:0000313" key="3">
    <source>
        <dbReference type="Proteomes" id="UP001497453"/>
    </source>
</evidence>
<proteinExistence type="predicted"/>
<feature type="compositionally biased region" description="Low complexity" evidence="1">
    <location>
        <begin position="455"/>
        <end position="464"/>
    </location>
</feature>
<accession>A0ABP1E132</accession>
<feature type="compositionally biased region" description="Polar residues" evidence="1">
    <location>
        <begin position="492"/>
        <end position="503"/>
    </location>
</feature>
<protein>
    <submittedName>
        <fullName evidence="2">Uncharacterized protein</fullName>
    </submittedName>
</protein>
<feature type="region of interest" description="Disordered" evidence="1">
    <location>
        <begin position="199"/>
        <end position="243"/>
    </location>
</feature>
<sequence>MSSETPTTAQSILFLPNRLHSADAHSVLDAFRTNNEDSNSDNESADDHPPPSPTGSYLSVMPPGHILPSELRLHCLVRAPRATGTNSFTQTAQYVRNLPEAYRLRRVLRSYSLWDNCKAYADHLDQGLTTWSTRDEQAHDLPSRDQQTRAVHRLNSWFITHSQGHTISVNCEAAIQDEVVKQLLDPLNMLLETRYDNSVFEPPFDETEEDVPERPNDSDQESDAEGEQPKKDPKVPPTGWLDDDCNPISAPGDVCMPHWTRAISALHGDRKAGRSKAGFPDFILLCGPQHLHHGAFAEIKTFWTYSDPFLEGVFSTPTITDHGVFDWDGVSAEESLIRQVWGEMYAFRSDYAFFTNGSKVILFIRVGQTSLCVSEIKRWDDPDVIHALIGLSFISIDYKSPATNSENVESRYFIAAKLCPEADLVLDWSKPGAACPRTPVPSEILALLQQDRISSTPAPSSSASDAGLEPHLGASQDSSAAPAVAQHFPHGSQGSTPAASRSQSRVRHAVDGSGSQTPPDPQRRRAGGLTRLSKQPEAFKEYKIRAEQNRELFSSSDSE</sequence>
<organism evidence="2 3">
    <name type="scientific">Somion occarium</name>
    <dbReference type="NCBI Taxonomy" id="3059160"/>
    <lineage>
        <taxon>Eukaryota</taxon>
        <taxon>Fungi</taxon>
        <taxon>Dikarya</taxon>
        <taxon>Basidiomycota</taxon>
        <taxon>Agaricomycotina</taxon>
        <taxon>Agaricomycetes</taxon>
        <taxon>Polyporales</taxon>
        <taxon>Cerrenaceae</taxon>
        <taxon>Somion</taxon>
    </lineage>
</organism>